<protein>
    <submittedName>
        <fullName evidence="2">Uncharacterized protein</fullName>
    </submittedName>
</protein>
<reference evidence="2" key="2">
    <citation type="submission" date="2022-01" db="EMBL/GenBank/DDBJ databases">
        <authorList>
            <person name="Yamashiro T."/>
            <person name="Shiraishi A."/>
            <person name="Satake H."/>
            <person name="Nakayama K."/>
        </authorList>
    </citation>
    <scope>NUCLEOTIDE SEQUENCE</scope>
</reference>
<feature type="region of interest" description="Disordered" evidence="1">
    <location>
        <begin position="1"/>
        <end position="63"/>
    </location>
</feature>
<dbReference type="Proteomes" id="UP001151760">
    <property type="component" value="Unassembled WGS sequence"/>
</dbReference>
<proteinExistence type="predicted"/>
<dbReference type="EMBL" id="BQNB010020555">
    <property type="protein sequence ID" value="GJT97213.1"/>
    <property type="molecule type" value="Genomic_DNA"/>
</dbReference>
<comment type="caution">
    <text evidence="2">The sequence shown here is derived from an EMBL/GenBank/DDBJ whole genome shotgun (WGS) entry which is preliminary data.</text>
</comment>
<evidence type="ECO:0000313" key="2">
    <source>
        <dbReference type="EMBL" id="GJT97213.1"/>
    </source>
</evidence>
<organism evidence="2 3">
    <name type="scientific">Tanacetum coccineum</name>
    <dbReference type="NCBI Taxonomy" id="301880"/>
    <lineage>
        <taxon>Eukaryota</taxon>
        <taxon>Viridiplantae</taxon>
        <taxon>Streptophyta</taxon>
        <taxon>Embryophyta</taxon>
        <taxon>Tracheophyta</taxon>
        <taxon>Spermatophyta</taxon>
        <taxon>Magnoliopsida</taxon>
        <taxon>eudicotyledons</taxon>
        <taxon>Gunneridae</taxon>
        <taxon>Pentapetalae</taxon>
        <taxon>asterids</taxon>
        <taxon>campanulids</taxon>
        <taxon>Asterales</taxon>
        <taxon>Asteraceae</taxon>
        <taxon>Asteroideae</taxon>
        <taxon>Anthemideae</taxon>
        <taxon>Anthemidinae</taxon>
        <taxon>Tanacetum</taxon>
    </lineage>
</organism>
<evidence type="ECO:0000313" key="3">
    <source>
        <dbReference type="Proteomes" id="UP001151760"/>
    </source>
</evidence>
<evidence type="ECO:0000256" key="1">
    <source>
        <dbReference type="SAM" id="MobiDB-lite"/>
    </source>
</evidence>
<reference evidence="2" key="1">
    <citation type="journal article" date="2022" name="Int. J. Mol. Sci.">
        <title>Draft Genome of Tanacetum Coccineum: Genomic Comparison of Closely Related Tanacetum-Family Plants.</title>
        <authorList>
            <person name="Yamashiro T."/>
            <person name="Shiraishi A."/>
            <person name="Nakayama K."/>
            <person name="Satake H."/>
        </authorList>
    </citation>
    <scope>NUCLEOTIDE SEQUENCE</scope>
</reference>
<name>A0ABQ5IAU0_9ASTR</name>
<keyword evidence="3" id="KW-1185">Reference proteome</keyword>
<sequence length="226" mass="24611">MVANEDDEEEESSEEDDDEDKEEEHLALANSALPAIDSVPSAEETEPFETNESAATPPPPPQTIVLVSMTHLHRARISVRPHTPPSPSTEALIAEFASAPTPPSTPPSPLSPLSSLLYKIPSPPLYTSLMMTSNNVYFIASFIPYYYSEDQYAISIKEDTAYPCLHSPKTTEGLRSTRLEYGVTISIGYSVSSSLSNTAYSSQQINTVYPLPLDTAYQSSGTKTES</sequence>
<gene>
    <name evidence="2" type="ORF">Tco_1092731</name>
</gene>
<feature type="compositionally biased region" description="Acidic residues" evidence="1">
    <location>
        <begin position="1"/>
        <end position="22"/>
    </location>
</feature>
<accession>A0ABQ5IAU0</accession>